<dbReference type="SUPFAM" id="SSF47769">
    <property type="entry name" value="SAM/Pointed domain"/>
    <property type="match status" value="1"/>
</dbReference>
<dbReference type="Pfam" id="PF00536">
    <property type="entry name" value="SAM_1"/>
    <property type="match status" value="1"/>
</dbReference>
<reference evidence="10" key="1">
    <citation type="submission" date="2025-08" db="UniProtKB">
        <authorList>
            <consortium name="RefSeq"/>
        </authorList>
    </citation>
    <scope>IDENTIFICATION</scope>
</reference>
<feature type="compositionally biased region" description="Acidic residues" evidence="6">
    <location>
        <begin position="1226"/>
        <end position="1240"/>
    </location>
</feature>
<proteinExistence type="predicted"/>
<feature type="coiled-coil region" evidence="5">
    <location>
        <begin position="7"/>
        <end position="34"/>
    </location>
</feature>
<feature type="domain" description="SAM" evidence="8">
    <location>
        <begin position="388"/>
        <end position="449"/>
    </location>
</feature>
<keyword evidence="3 4" id="KW-0067">ATP-binding</keyword>
<feature type="compositionally biased region" description="Polar residues" evidence="6">
    <location>
        <begin position="106"/>
        <end position="125"/>
    </location>
</feature>
<feature type="compositionally biased region" description="Basic and acidic residues" evidence="6">
    <location>
        <begin position="1187"/>
        <end position="1196"/>
    </location>
</feature>
<feature type="region of interest" description="Disordered" evidence="6">
    <location>
        <begin position="294"/>
        <end position="371"/>
    </location>
</feature>
<dbReference type="PROSITE" id="PS50105">
    <property type="entry name" value="SAM_DOMAIN"/>
    <property type="match status" value="1"/>
</dbReference>
<keyword evidence="1" id="KW-0418">Kinase</keyword>
<accession>A0A8B7XZJ2</accession>
<keyword evidence="9" id="KW-1185">Reference proteome</keyword>
<feature type="region of interest" description="Disordered" evidence="6">
    <location>
        <begin position="93"/>
        <end position="258"/>
    </location>
</feature>
<evidence type="ECO:0000256" key="6">
    <source>
        <dbReference type="SAM" id="MobiDB-lite"/>
    </source>
</evidence>
<dbReference type="GO" id="GO:0004674">
    <property type="term" value="F:protein serine/threonine kinase activity"/>
    <property type="evidence" value="ECO:0007669"/>
    <property type="project" value="UniProtKB-KW"/>
</dbReference>
<dbReference type="PANTHER" id="PTHR44329">
    <property type="entry name" value="SERINE/THREONINE-PROTEIN KINASE TNNI3K-RELATED"/>
    <property type="match status" value="1"/>
</dbReference>
<dbReference type="Pfam" id="PF07714">
    <property type="entry name" value="PK_Tyr_Ser-Thr"/>
    <property type="match status" value="1"/>
</dbReference>
<dbReference type="PROSITE" id="PS00107">
    <property type="entry name" value="PROTEIN_KINASE_ATP"/>
    <property type="match status" value="1"/>
</dbReference>
<feature type="region of interest" description="Disordered" evidence="6">
    <location>
        <begin position="1187"/>
        <end position="1348"/>
    </location>
</feature>
<dbReference type="OrthoDB" id="339325at2759"/>
<dbReference type="InterPro" id="IPR001245">
    <property type="entry name" value="Ser-Thr/Tyr_kinase_cat_dom"/>
</dbReference>
<dbReference type="OMA" id="NSESIWS"/>
<feature type="compositionally biased region" description="Low complexity" evidence="6">
    <location>
        <begin position="224"/>
        <end position="235"/>
    </location>
</feature>
<dbReference type="RefSeq" id="XP_022086323.1">
    <property type="nucleotide sequence ID" value="XM_022230631.1"/>
</dbReference>
<dbReference type="InterPro" id="IPR051681">
    <property type="entry name" value="Ser/Thr_Kinases-Pseudokinases"/>
</dbReference>
<feature type="region of interest" description="Disordered" evidence="6">
    <location>
        <begin position="721"/>
        <end position="751"/>
    </location>
</feature>
<feature type="domain" description="Protein kinase" evidence="7">
    <location>
        <begin position="875"/>
        <end position="1132"/>
    </location>
</feature>
<dbReference type="InterPro" id="IPR017441">
    <property type="entry name" value="Protein_kinase_ATP_BS"/>
</dbReference>
<evidence type="ECO:0000256" key="3">
    <source>
        <dbReference type="ARBA" id="ARBA00022840"/>
    </source>
</evidence>
<dbReference type="PROSITE" id="PS00108">
    <property type="entry name" value="PROTEIN_KINASE_ST"/>
    <property type="match status" value="1"/>
</dbReference>
<dbReference type="CDD" id="cd13999">
    <property type="entry name" value="STKc_MAP3K-like"/>
    <property type="match status" value="1"/>
</dbReference>
<feature type="binding site" evidence="4">
    <location>
        <position position="902"/>
    </location>
    <ligand>
        <name>ATP</name>
        <dbReference type="ChEBI" id="CHEBI:30616"/>
    </ligand>
</feature>
<evidence type="ECO:0000256" key="5">
    <source>
        <dbReference type="SAM" id="Coils"/>
    </source>
</evidence>
<evidence type="ECO:0000259" key="8">
    <source>
        <dbReference type="PROSITE" id="PS50105"/>
    </source>
</evidence>
<dbReference type="Proteomes" id="UP000694845">
    <property type="component" value="Unplaced"/>
</dbReference>
<dbReference type="GeneID" id="110976918"/>
<feature type="compositionally biased region" description="Basic and acidic residues" evidence="6">
    <location>
        <begin position="666"/>
        <end position="683"/>
    </location>
</feature>
<feature type="coiled-coil region" evidence="5">
    <location>
        <begin position="833"/>
        <end position="860"/>
    </location>
</feature>
<feature type="region of interest" description="Disordered" evidence="6">
    <location>
        <begin position="564"/>
        <end position="597"/>
    </location>
</feature>
<evidence type="ECO:0000259" key="7">
    <source>
        <dbReference type="PROSITE" id="PS50011"/>
    </source>
</evidence>
<feature type="region of interest" description="Disordered" evidence="6">
    <location>
        <begin position="794"/>
        <end position="821"/>
    </location>
</feature>
<keyword evidence="5" id="KW-0175">Coiled coil</keyword>
<dbReference type="InterPro" id="IPR001660">
    <property type="entry name" value="SAM"/>
</dbReference>
<dbReference type="PRINTS" id="PR00109">
    <property type="entry name" value="TYRKINASE"/>
</dbReference>
<keyword evidence="1" id="KW-0723">Serine/threonine-protein kinase</keyword>
<dbReference type="InterPro" id="IPR011009">
    <property type="entry name" value="Kinase-like_dom_sf"/>
</dbReference>
<feature type="compositionally biased region" description="Polar residues" evidence="6">
    <location>
        <begin position="245"/>
        <end position="258"/>
    </location>
</feature>
<dbReference type="SMART" id="SM00220">
    <property type="entry name" value="S_TKc"/>
    <property type="match status" value="1"/>
</dbReference>
<evidence type="ECO:0000313" key="9">
    <source>
        <dbReference type="Proteomes" id="UP000694845"/>
    </source>
</evidence>
<dbReference type="CDD" id="cd09487">
    <property type="entry name" value="SAM_superfamily"/>
    <property type="match status" value="1"/>
</dbReference>
<dbReference type="KEGG" id="aplc:110976918"/>
<dbReference type="GO" id="GO:0005524">
    <property type="term" value="F:ATP binding"/>
    <property type="evidence" value="ECO:0007669"/>
    <property type="project" value="UniProtKB-UniRule"/>
</dbReference>
<feature type="compositionally biased region" description="Polar residues" evidence="6">
    <location>
        <begin position="462"/>
        <end position="472"/>
    </location>
</feature>
<feature type="compositionally biased region" description="Polar residues" evidence="6">
    <location>
        <begin position="318"/>
        <end position="328"/>
    </location>
</feature>
<evidence type="ECO:0000256" key="1">
    <source>
        <dbReference type="ARBA" id="ARBA00022527"/>
    </source>
</evidence>
<feature type="compositionally biased region" description="Basic and acidic residues" evidence="6">
    <location>
        <begin position="207"/>
        <end position="222"/>
    </location>
</feature>
<dbReference type="SUPFAM" id="SSF56112">
    <property type="entry name" value="Protein kinase-like (PK-like)"/>
    <property type="match status" value="1"/>
</dbReference>
<dbReference type="PROSITE" id="PS50011">
    <property type="entry name" value="PROTEIN_KINASE_DOM"/>
    <property type="match status" value="1"/>
</dbReference>
<dbReference type="Gene3D" id="1.10.150.50">
    <property type="entry name" value="Transcription Factor, Ets-1"/>
    <property type="match status" value="1"/>
</dbReference>
<sequence>MATKFEMNNLRKENDKLEQDIAVMENTLYQQKARLLEDSSISSQISKATGNSKWLSGAKGQISGYRSHKELLQNQNLSDKTSNELAKQVTRAKSAGVTGRCRRGRTQSFTPVASRSQEDVATSQPFRKEDRGVQLIVAKGVSGSEQGRGNMRVKSAPVRHGTNRKAGGGDQHKRAQSLQGGIKINTLLHSQKTSKRDSLIQSGKLSKNGDRRVSFDLSKEEESPSSSTSPSNPVSDHGQPVIKTVTRNPANEGSTSVEGASYSERIAYLKAKVMAKASANLKPELLSNFPKEKKKLASGGVTSQSGTNKGRKKGGYTSGSSYAVSGGNTKHVRNAKMEPTAQKHKSAIAENHQRKPISHQDFSDAAGHPKRELNEDDDVADFFFDAPVELWLCSLHVEDSLECVKIFRHCKITMDRVPTLTENQLIEMGVAPGPSLVKILQGIEELNKSRKLSSGDAKRLSQRGNESNGQSLTKKSEETPPTTKFLDLTGRDTFEEVLTLKDPSSPPASSTPASSSWSSHAHLNPEQSKKPITVEMSRDLLATEIKGSKESWLAEEDLKVDLQKGTCSPDLNRGEEDKSGTHRTKIGKGNVKKRGKSLSADVVNRTLTSGIQSAMTKLRLKQEQEANQQRRLDRLRQAKRAERDRLAQQYARRQQEKLEQLQAGEGEDRVGRAGEESEGVDEKLSSVVASAKELQDRSSETDGLPTKDIMKLNIQGGALLSRSVSSNQTDQDDVITEPPRARKSPRQTPEERLEDLEIKIQGLQHKDFASTVASQVEKLQQQLASLRRDLAAAHTSVSASSEPVRASTRAEGHIKSAGPARGVYSSMSKTELMREVRKQKEQHKKQIRLLESELGRLKHRDPVKNCELPERDILYHEEDLIGEGTFSRVFHGLFNGSEVAIKRLKIPLDIADRNYFAEEVSLLHELRHPRVVLLLGVCATGTLPLMVLEYMAGGSLYARIHDKLRGSLDHVAYYQIARDIALGMNYLHRHHPQVLHLDLKSMNVLLGLHGRAKIGDFGFAKLRHEAESLEKSKVQGTPAWMAPELMENTASSLTDKVDVYSFGVIMWEMLTGLIPYKGLSVFQVLDAVQKKKRPDIPESCPQPLRCLIKSCWEHKPNKRPSFKDILISLEALAFPPEWRSLLSAANIPREAMEDPASARSIIALVGGSIEMTQRELDEAVLASHERAVDVSDEAHPIRRNSSRSPSGGREQHLDDRIALALTSDSISEDIEDDSLDEETDSSNKYQTLQDSGDAASRLRLNQDDSKQTPTSSRQPTETKEESSCSPPKDAGICRSMARQEVPAPPPIQLMVAKPSPIDNRNNKQNPGQSPSFPRTRYQDSQQPFAGRVSLDSGLLAAQRRKLRSTEACPHPSQLPSLSELGEQRITSIAEILKKAVATRRTALREDVHSLEYPNSESVWSATSEGN</sequence>
<evidence type="ECO:0000256" key="2">
    <source>
        <dbReference type="ARBA" id="ARBA00022741"/>
    </source>
</evidence>
<feature type="compositionally biased region" description="Low complexity" evidence="6">
    <location>
        <begin position="507"/>
        <end position="519"/>
    </location>
</feature>
<feature type="compositionally biased region" description="Basic residues" evidence="6">
    <location>
        <begin position="581"/>
        <end position="596"/>
    </location>
</feature>
<keyword evidence="1" id="KW-0808">Transferase</keyword>
<dbReference type="InterPro" id="IPR013761">
    <property type="entry name" value="SAM/pointed_sf"/>
</dbReference>
<evidence type="ECO:0000256" key="4">
    <source>
        <dbReference type="PROSITE-ProRule" id="PRU10141"/>
    </source>
</evidence>
<feature type="region of interest" description="Disordered" evidence="6">
    <location>
        <begin position="450"/>
        <end position="533"/>
    </location>
</feature>
<feature type="region of interest" description="Disordered" evidence="6">
    <location>
        <begin position="640"/>
        <end position="683"/>
    </location>
</feature>
<dbReference type="InterPro" id="IPR008271">
    <property type="entry name" value="Ser/Thr_kinase_AS"/>
</dbReference>
<organism evidence="9 10">
    <name type="scientific">Acanthaster planci</name>
    <name type="common">Crown-of-thorns starfish</name>
    <dbReference type="NCBI Taxonomy" id="133434"/>
    <lineage>
        <taxon>Eukaryota</taxon>
        <taxon>Metazoa</taxon>
        <taxon>Echinodermata</taxon>
        <taxon>Eleutherozoa</taxon>
        <taxon>Asterozoa</taxon>
        <taxon>Asteroidea</taxon>
        <taxon>Valvatacea</taxon>
        <taxon>Valvatida</taxon>
        <taxon>Acanthasteridae</taxon>
        <taxon>Acanthaster</taxon>
    </lineage>
</organism>
<gene>
    <name evidence="10" type="primary">LOC110976918</name>
</gene>
<feature type="compositionally biased region" description="Polar residues" evidence="6">
    <location>
        <begin position="1318"/>
        <end position="1343"/>
    </location>
</feature>
<dbReference type="InterPro" id="IPR000719">
    <property type="entry name" value="Prot_kinase_dom"/>
</dbReference>
<name>A0A8B7XZJ2_ACAPL</name>
<dbReference type="PANTHER" id="PTHR44329:SF298">
    <property type="entry name" value="MIXED LINEAGE KINASE DOMAIN-LIKE PROTEIN"/>
    <property type="match status" value="1"/>
</dbReference>
<keyword evidence="2 4" id="KW-0547">Nucleotide-binding</keyword>
<evidence type="ECO:0000313" key="10">
    <source>
        <dbReference type="RefSeq" id="XP_022086323.1"/>
    </source>
</evidence>
<protein>
    <submittedName>
        <fullName evidence="10">Uncharacterized protein LOC110976918 isoform X1</fullName>
    </submittedName>
</protein>
<dbReference type="Gene3D" id="1.10.510.10">
    <property type="entry name" value="Transferase(Phosphotransferase) domain 1"/>
    <property type="match status" value="1"/>
</dbReference>